<reference evidence="1 2" key="1">
    <citation type="submission" date="2016-07" db="EMBL/GenBank/DDBJ databases">
        <authorList>
            <consortium name="Pathogen Informatics"/>
        </authorList>
    </citation>
    <scope>NUCLEOTIDE SEQUENCE [LARGE SCALE GENOMIC DNA]</scope>
</reference>
<organism evidence="1 2">
    <name type="scientific">Plasmodium vivax</name>
    <name type="common">malaria parasite P. vivax</name>
    <dbReference type="NCBI Taxonomy" id="5855"/>
    <lineage>
        <taxon>Eukaryota</taxon>
        <taxon>Sar</taxon>
        <taxon>Alveolata</taxon>
        <taxon>Apicomplexa</taxon>
        <taxon>Aconoidasida</taxon>
        <taxon>Haemosporida</taxon>
        <taxon>Plasmodiidae</taxon>
        <taxon>Plasmodium</taxon>
        <taxon>Plasmodium (Plasmodium)</taxon>
    </lineage>
</organism>
<accession>A0A1G4E948</accession>
<sequence>MTSYYEQLKEKYPFLEQLDIANFDRDDLDGYKAEYYNDICEELLKDHHGDGKHKKTEICNKLVRNLISLSNPEENADHYHCVCLSSWLYKKIQSFHVSTDFLRDIYRDLGNIPNNFMPFINKCDYIDFEIINKDPEKLIKFYSFSININKIKDSVRLGKSYDHHKALIEYINECIKVYETYIDKCKNGTLDGVLCDELYLFEDIYEEIKTELSESESESDYQISSLQSTPGEGIEKFSLKVEVNALSPRDMDVRSDGEIAPGGMSTSKIVTMGSLISVPAVSFYVFKFSPLKHWLLGNTKNKNRLSSDIGELTEKLQNDFEKEYLKSDDSQLHIGYHAENYE</sequence>
<evidence type="ECO:0000313" key="2">
    <source>
        <dbReference type="Proteomes" id="UP000196402"/>
    </source>
</evidence>
<proteinExistence type="predicted"/>
<gene>
    <name evidence="1" type="ORF">PVT01_000033000</name>
</gene>
<dbReference type="VEuPathDB" id="PlasmoDB:PVPAM_020025600"/>
<dbReference type="VEuPathDB" id="PlasmoDB:PVX_120840"/>
<dbReference type="AlphaFoldDB" id="A0A1G4E948"/>
<dbReference type="VEuPathDB" id="PlasmoDB:PVP01_0010230"/>
<evidence type="ECO:0000313" key="1">
    <source>
        <dbReference type="EMBL" id="SCA83520.1"/>
    </source>
</evidence>
<protein>
    <submittedName>
        <fullName evidence="1">VIR protein</fullName>
    </submittedName>
</protein>
<dbReference type="VEuPathDB" id="PlasmoDB:PVW1_020025400"/>
<name>A0A1G4E948_PLAVI</name>
<dbReference type="EMBL" id="FLYH01000056">
    <property type="protein sequence ID" value="SCA83520.1"/>
    <property type="molecule type" value="Genomic_DNA"/>
</dbReference>
<dbReference type="Proteomes" id="UP000196402">
    <property type="component" value="Unassembled WGS sequence"/>
</dbReference>